<dbReference type="InterPro" id="IPR001279">
    <property type="entry name" value="Metallo-B-lactamas"/>
</dbReference>
<evidence type="ECO:0000256" key="2">
    <source>
        <dbReference type="ARBA" id="ARBA00022723"/>
    </source>
</evidence>
<organism evidence="6 7">
    <name type="scientific">Thermovenabulum gondwanense</name>
    <dbReference type="NCBI Taxonomy" id="520767"/>
    <lineage>
        <taxon>Bacteria</taxon>
        <taxon>Bacillati</taxon>
        <taxon>Bacillota</taxon>
        <taxon>Clostridia</taxon>
        <taxon>Thermosediminibacterales</taxon>
        <taxon>Thermosediminibacteraceae</taxon>
        <taxon>Thermovenabulum</taxon>
    </lineage>
</organism>
<dbReference type="InterPro" id="IPR036866">
    <property type="entry name" value="RibonucZ/Hydroxyglut_hydro"/>
</dbReference>
<dbReference type="InterPro" id="IPR051453">
    <property type="entry name" value="MBL_Glyoxalase_II"/>
</dbReference>
<reference evidence="6 7" key="1">
    <citation type="submission" date="2015-12" db="EMBL/GenBank/DDBJ databases">
        <title>Draft genome of Thermovenabulum gondwanense isolated from a red thermophilic microbial mat colonisisng an outflow channel of a bore well.</title>
        <authorList>
            <person name="Patel B.K."/>
        </authorList>
    </citation>
    <scope>NUCLEOTIDE SEQUENCE [LARGE SCALE GENOMIC DNA]</scope>
    <source>
        <strain evidence="6 7">R270</strain>
    </source>
</reference>
<dbReference type="CDD" id="cd06262">
    <property type="entry name" value="metallo-hydrolase-like_MBL-fold"/>
    <property type="match status" value="1"/>
</dbReference>
<feature type="domain" description="Metallo-beta-lactamase" evidence="5">
    <location>
        <begin position="12"/>
        <end position="189"/>
    </location>
</feature>
<comment type="caution">
    <text evidence="6">The sequence shown here is derived from an EMBL/GenBank/DDBJ whole genome shotgun (WGS) entry which is preliminary data.</text>
</comment>
<dbReference type="PANTHER" id="PTHR46233">
    <property type="entry name" value="HYDROXYACYLGLUTATHIONE HYDROLASE GLOC"/>
    <property type="match status" value="1"/>
</dbReference>
<keyword evidence="4" id="KW-0862">Zinc</keyword>
<gene>
    <name evidence="6" type="ORF">ATZ99_22050</name>
</gene>
<dbReference type="GO" id="GO:0016787">
    <property type="term" value="F:hydrolase activity"/>
    <property type="evidence" value="ECO:0007669"/>
    <property type="project" value="UniProtKB-KW"/>
</dbReference>
<dbReference type="PATRIC" id="fig|520767.4.peg.2335"/>
<evidence type="ECO:0000313" key="7">
    <source>
        <dbReference type="Proteomes" id="UP000075737"/>
    </source>
</evidence>
<evidence type="ECO:0000256" key="3">
    <source>
        <dbReference type="ARBA" id="ARBA00022801"/>
    </source>
</evidence>
<comment type="cofactor">
    <cofactor evidence="1">
        <name>Zn(2+)</name>
        <dbReference type="ChEBI" id="CHEBI:29105"/>
    </cofactor>
</comment>
<evidence type="ECO:0000313" key="6">
    <source>
        <dbReference type="EMBL" id="KYO63962.1"/>
    </source>
</evidence>
<dbReference type="AlphaFoldDB" id="A0A162M4I9"/>
<dbReference type="Proteomes" id="UP000075737">
    <property type="component" value="Unassembled WGS sequence"/>
</dbReference>
<dbReference type="EMBL" id="LOHZ01000045">
    <property type="protein sequence ID" value="KYO63962.1"/>
    <property type="molecule type" value="Genomic_DNA"/>
</dbReference>
<proteinExistence type="predicted"/>
<dbReference type="OrthoDB" id="9802248at2"/>
<dbReference type="Pfam" id="PF00753">
    <property type="entry name" value="Lactamase_B"/>
    <property type="match status" value="1"/>
</dbReference>
<sequence length="206" mass="22762">MFLETLQVGPLLANCYIIGCEKTNKAVCIDPGGNPEKILNVIFDKGLDLTHIILTHGHCDHIEGSDYLRERTNALLFIHEKDKDMITNPEKNLSIFLGRGFGLKEADNFLRDGDNILIGEMRLEILHTPGHTPGSISVKIEDLLFTGDTLFAGSIGRTDFPGGSYSMLKKSILEKILPLGDEIKIFPGHGISSTIGEEKMTNPFLR</sequence>
<name>A0A162M4I9_9FIRM</name>
<evidence type="ECO:0000256" key="1">
    <source>
        <dbReference type="ARBA" id="ARBA00001947"/>
    </source>
</evidence>
<dbReference type="STRING" id="520767.ATZ99_22050"/>
<protein>
    <submittedName>
        <fullName evidence="6">Putative metallo-hydrolase</fullName>
        <ecNumber evidence="6">3.-.-.-</ecNumber>
    </submittedName>
</protein>
<keyword evidence="2" id="KW-0479">Metal-binding</keyword>
<keyword evidence="7" id="KW-1185">Reference proteome</keyword>
<evidence type="ECO:0000259" key="5">
    <source>
        <dbReference type="SMART" id="SM00849"/>
    </source>
</evidence>
<keyword evidence="3 6" id="KW-0378">Hydrolase</keyword>
<dbReference type="SUPFAM" id="SSF56281">
    <property type="entry name" value="Metallo-hydrolase/oxidoreductase"/>
    <property type="match status" value="1"/>
</dbReference>
<dbReference type="PANTHER" id="PTHR46233:SF3">
    <property type="entry name" value="HYDROXYACYLGLUTATHIONE HYDROLASE GLOC"/>
    <property type="match status" value="1"/>
</dbReference>
<dbReference type="EC" id="3.-.-.-" evidence="6"/>
<evidence type="ECO:0000256" key="4">
    <source>
        <dbReference type="ARBA" id="ARBA00022833"/>
    </source>
</evidence>
<dbReference type="SMART" id="SM00849">
    <property type="entry name" value="Lactamase_B"/>
    <property type="match status" value="1"/>
</dbReference>
<accession>A0A162M4I9</accession>
<dbReference type="GO" id="GO:0046872">
    <property type="term" value="F:metal ion binding"/>
    <property type="evidence" value="ECO:0007669"/>
    <property type="project" value="UniProtKB-KW"/>
</dbReference>
<dbReference type="RefSeq" id="WP_068749298.1">
    <property type="nucleotide sequence ID" value="NZ_LOHZ01000045.1"/>
</dbReference>
<dbReference type="Gene3D" id="3.60.15.10">
    <property type="entry name" value="Ribonuclease Z/Hydroxyacylglutathione hydrolase-like"/>
    <property type="match status" value="1"/>
</dbReference>